<dbReference type="STRING" id="305900.GV64_23465"/>
<comment type="catalytic activity">
    <reaction evidence="7 8">
        <text>(R)-pantoate + beta-alanine + ATP = (R)-pantothenate + AMP + diphosphate + H(+)</text>
        <dbReference type="Rhea" id="RHEA:10912"/>
        <dbReference type="ChEBI" id="CHEBI:15378"/>
        <dbReference type="ChEBI" id="CHEBI:15980"/>
        <dbReference type="ChEBI" id="CHEBI:29032"/>
        <dbReference type="ChEBI" id="CHEBI:30616"/>
        <dbReference type="ChEBI" id="CHEBI:33019"/>
        <dbReference type="ChEBI" id="CHEBI:57966"/>
        <dbReference type="ChEBI" id="CHEBI:456215"/>
        <dbReference type="EC" id="6.3.2.1"/>
    </reaction>
</comment>
<evidence type="ECO:0000256" key="7">
    <source>
        <dbReference type="ARBA" id="ARBA00048258"/>
    </source>
</evidence>
<dbReference type="UniPathway" id="UPA00028">
    <property type="reaction ID" value="UER00005"/>
</dbReference>
<keyword evidence="3 8" id="KW-0436">Ligase</keyword>
<dbReference type="FunFam" id="3.40.50.620:FF:000013">
    <property type="entry name" value="Pantothenate synthetase"/>
    <property type="match status" value="1"/>
</dbReference>
<evidence type="ECO:0000256" key="4">
    <source>
        <dbReference type="ARBA" id="ARBA00022655"/>
    </source>
</evidence>
<accession>A0A081KGK4</accession>
<dbReference type="Pfam" id="PF02569">
    <property type="entry name" value="Pantoate_ligase"/>
    <property type="match status" value="1"/>
</dbReference>
<feature type="binding site" evidence="8">
    <location>
        <begin position="149"/>
        <end position="152"/>
    </location>
    <ligand>
        <name>ATP</name>
        <dbReference type="ChEBI" id="CHEBI:30616"/>
    </ligand>
</feature>
<protein>
    <recommendedName>
        <fullName evidence="8">Pantothenate synthetase</fullName>
        <shortName evidence="8">PS</shortName>
        <ecNumber evidence="8">6.3.2.1</ecNumber>
    </recommendedName>
    <alternativeName>
        <fullName evidence="8">Pantoate--beta-alanine ligase</fullName>
    </alternativeName>
    <alternativeName>
        <fullName evidence="8">Pantoate-activating enzyme</fullName>
    </alternativeName>
</protein>
<dbReference type="PANTHER" id="PTHR21299:SF1">
    <property type="entry name" value="PANTOATE--BETA-ALANINE LIGASE"/>
    <property type="match status" value="1"/>
</dbReference>
<evidence type="ECO:0000256" key="3">
    <source>
        <dbReference type="ARBA" id="ARBA00022598"/>
    </source>
</evidence>
<dbReference type="InterPro" id="IPR014729">
    <property type="entry name" value="Rossmann-like_a/b/a_fold"/>
</dbReference>
<evidence type="ECO:0000256" key="5">
    <source>
        <dbReference type="ARBA" id="ARBA00022741"/>
    </source>
</evidence>
<dbReference type="EC" id="6.3.2.1" evidence="8"/>
<dbReference type="InterPro" id="IPR003721">
    <property type="entry name" value="Pantoate_ligase"/>
</dbReference>
<gene>
    <name evidence="8" type="primary">panC</name>
    <name evidence="9" type="ORF">GV64_23465</name>
</gene>
<comment type="subunit">
    <text evidence="8">Homodimer.</text>
</comment>
<evidence type="ECO:0000256" key="6">
    <source>
        <dbReference type="ARBA" id="ARBA00022840"/>
    </source>
</evidence>
<evidence type="ECO:0000256" key="2">
    <source>
        <dbReference type="ARBA" id="ARBA00009256"/>
    </source>
</evidence>
<sequence>MQTVHSIAEVQDIVGARRSESLRIGFVPTMGNLHGGHLTLVEKAKKSCDFVVVSIYVNPLQFGPNEDYDSYPRTMEQDQQLLMDHGVDLLYAASTNEIYPEGSENHTHISVDILDGMHCGNTRPGFFRGIATVVTKLFNIVRPDIAVFGEKDFQQLTIIRKMVKDMVMPVEILGAPIAREPTGLAMSSRNGYLTPEERGEIAPTLHLCLSEAREAIQAGETDFDLLRRNAFAKMAQAGFKPDYFNICNPETLLPATHNEESLVILAAGYLGKARLIDNIHFNR</sequence>
<keyword evidence="6 8" id="KW-0067">ATP-binding</keyword>
<reference evidence="9 10" key="1">
    <citation type="submission" date="2014-06" db="EMBL/GenBank/DDBJ databases">
        <title>Whole Genome Sequences of Three Symbiotic Endozoicomonas Bacteria.</title>
        <authorList>
            <person name="Neave M.J."/>
            <person name="Apprill A."/>
            <person name="Voolstra C.R."/>
        </authorList>
    </citation>
    <scope>NUCLEOTIDE SEQUENCE [LARGE SCALE GENOMIC DNA]</scope>
    <source>
        <strain evidence="9 10">DSM 22380</strain>
    </source>
</reference>
<dbReference type="NCBIfam" id="TIGR00018">
    <property type="entry name" value="panC"/>
    <property type="match status" value="1"/>
</dbReference>
<keyword evidence="10" id="KW-1185">Reference proteome</keyword>
<comment type="caution">
    <text evidence="9">The sequence shown here is derived from an EMBL/GenBank/DDBJ whole genome shotgun (WGS) entry which is preliminary data.</text>
</comment>
<dbReference type="GO" id="GO:0005524">
    <property type="term" value="F:ATP binding"/>
    <property type="evidence" value="ECO:0007669"/>
    <property type="project" value="UniProtKB-KW"/>
</dbReference>
<dbReference type="InterPro" id="IPR042176">
    <property type="entry name" value="Pantoate_ligase_C"/>
</dbReference>
<dbReference type="Gene3D" id="3.30.1300.10">
    <property type="entry name" value="Pantoate-beta-alanine ligase, C-terminal domain"/>
    <property type="match status" value="1"/>
</dbReference>
<dbReference type="RefSeq" id="WP_020581813.1">
    <property type="nucleotide sequence ID" value="NZ_JOJP01000001.1"/>
</dbReference>
<feature type="binding site" evidence="8">
    <location>
        <position position="155"/>
    </location>
    <ligand>
        <name>(R)-pantoate</name>
        <dbReference type="ChEBI" id="CHEBI:15980"/>
    </ligand>
</feature>
<dbReference type="EMBL" id="JOJP01000001">
    <property type="protein sequence ID" value="KEI73280.1"/>
    <property type="molecule type" value="Genomic_DNA"/>
</dbReference>
<dbReference type="AlphaFoldDB" id="A0A081KGK4"/>
<proteinExistence type="inferred from homology"/>
<comment type="subcellular location">
    <subcellularLocation>
        <location evidence="8">Cytoplasm</location>
    </subcellularLocation>
</comment>
<comment type="pathway">
    <text evidence="1 8">Cofactor biosynthesis; (R)-pantothenate biosynthesis; (R)-pantothenate from (R)-pantoate and beta-alanine: step 1/1.</text>
</comment>
<feature type="binding site" evidence="8">
    <location>
        <begin position="186"/>
        <end position="189"/>
    </location>
    <ligand>
        <name>ATP</name>
        <dbReference type="ChEBI" id="CHEBI:30616"/>
    </ligand>
</feature>
<dbReference type="Proteomes" id="UP000027997">
    <property type="component" value="Unassembled WGS sequence"/>
</dbReference>
<keyword evidence="4 8" id="KW-0566">Pantothenate biosynthesis</keyword>
<evidence type="ECO:0000256" key="1">
    <source>
        <dbReference type="ARBA" id="ARBA00004990"/>
    </source>
</evidence>
<comment type="function">
    <text evidence="8">Catalyzes the condensation of pantoate with beta-alanine in an ATP-dependent reaction via a pantoyl-adenylate intermediate.</text>
</comment>
<dbReference type="CDD" id="cd00560">
    <property type="entry name" value="PanC"/>
    <property type="match status" value="1"/>
</dbReference>
<evidence type="ECO:0000313" key="10">
    <source>
        <dbReference type="Proteomes" id="UP000027997"/>
    </source>
</evidence>
<feature type="binding site" evidence="8">
    <location>
        <begin position="30"/>
        <end position="37"/>
    </location>
    <ligand>
        <name>ATP</name>
        <dbReference type="ChEBI" id="CHEBI:30616"/>
    </ligand>
</feature>
<dbReference type="GO" id="GO:0005829">
    <property type="term" value="C:cytosol"/>
    <property type="evidence" value="ECO:0007669"/>
    <property type="project" value="TreeGrafter"/>
</dbReference>
<feature type="binding site" evidence="8">
    <location>
        <position position="61"/>
    </location>
    <ligand>
        <name>(R)-pantoate</name>
        <dbReference type="ChEBI" id="CHEBI:15980"/>
    </ligand>
</feature>
<organism evidence="9 10">
    <name type="scientific">Endozoicomonas elysicola</name>
    <dbReference type="NCBI Taxonomy" id="305900"/>
    <lineage>
        <taxon>Bacteria</taxon>
        <taxon>Pseudomonadati</taxon>
        <taxon>Pseudomonadota</taxon>
        <taxon>Gammaproteobacteria</taxon>
        <taxon>Oceanospirillales</taxon>
        <taxon>Endozoicomonadaceae</taxon>
        <taxon>Endozoicomonas</taxon>
    </lineage>
</organism>
<evidence type="ECO:0000256" key="8">
    <source>
        <dbReference type="HAMAP-Rule" id="MF_00158"/>
    </source>
</evidence>
<dbReference type="GO" id="GO:0015940">
    <property type="term" value="P:pantothenate biosynthetic process"/>
    <property type="evidence" value="ECO:0007669"/>
    <property type="project" value="UniProtKB-UniRule"/>
</dbReference>
<feature type="active site" description="Proton donor" evidence="8">
    <location>
        <position position="37"/>
    </location>
</feature>
<comment type="similarity">
    <text evidence="2 8">Belongs to the pantothenate synthetase family.</text>
</comment>
<dbReference type="SUPFAM" id="SSF52374">
    <property type="entry name" value="Nucleotidylyl transferase"/>
    <property type="match status" value="1"/>
</dbReference>
<feature type="binding site" evidence="8">
    <location>
        <position position="178"/>
    </location>
    <ligand>
        <name>ATP</name>
        <dbReference type="ChEBI" id="CHEBI:30616"/>
    </ligand>
</feature>
<feature type="binding site" evidence="8">
    <location>
        <position position="61"/>
    </location>
    <ligand>
        <name>beta-alanine</name>
        <dbReference type="ChEBI" id="CHEBI:57966"/>
    </ligand>
</feature>
<dbReference type="NCBIfam" id="TIGR00125">
    <property type="entry name" value="cyt_tran_rel"/>
    <property type="match status" value="1"/>
</dbReference>
<name>A0A081KGK4_9GAMM</name>
<comment type="miscellaneous">
    <text evidence="8">The reaction proceeds by a bi uni uni bi ping pong mechanism.</text>
</comment>
<dbReference type="HAMAP" id="MF_00158">
    <property type="entry name" value="PanC"/>
    <property type="match status" value="1"/>
</dbReference>
<keyword evidence="8" id="KW-0963">Cytoplasm</keyword>
<dbReference type="Gene3D" id="3.40.50.620">
    <property type="entry name" value="HUPs"/>
    <property type="match status" value="1"/>
</dbReference>
<dbReference type="eggNOG" id="COG0414">
    <property type="taxonomic scope" value="Bacteria"/>
</dbReference>
<keyword evidence="5 8" id="KW-0547">Nucleotide-binding</keyword>
<dbReference type="InterPro" id="IPR004821">
    <property type="entry name" value="Cyt_trans-like"/>
</dbReference>
<dbReference type="PANTHER" id="PTHR21299">
    <property type="entry name" value="CYTIDYLATE KINASE/PANTOATE-BETA-ALANINE LIGASE"/>
    <property type="match status" value="1"/>
</dbReference>
<dbReference type="GO" id="GO:0004592">
    <property type="term" value="F:pantoate-beta-alanine ligase activity"/>
    <property type="evidence" value="ECO:0007669"/>
    <property type="project" value="UniProtKB-UniRule"/>
</dbReference>
<evidence type="ECO:0000313" key="9">
    <source>
        <dbReference type="EMBL" id="KEI73280.1"/>
    </source>
</evidence>